<keyword evidence="2" id="KW-1185">Reference proteome</keyword>
<evidence type="ECO:0000313" key="1">
    <source>
        <dbReference type="EMBL" id="GBP92635.1"/>
    </source>
</evidence>
<reference evidence="1 2" key="1">
    <citation type="journal article" date="2019" name="Commun. Biol.">
        <title>The bagworm genome reveals a unique fibroin gene that provides high tensile strength.</title>
        <authorList>
            <person name="Kono N."/>
            <person name="Nakamura H."/>
            <person name="Ohtoshi R."/>
            <person name="Tomita M."/>
            <person name="Numata K."/>
            <person name="Arakawa K."/>
        </authorList>
    </citation>
    <scope>NUCLEOTIDE SEQUENCE [LARGE SCALE GENOMIC DNA]</scope>
</reference>
<dbReference type="EMBL" id="BGZK01002292">
    <property type="protein sequence ID" value="GBP92635.1"/>
    <property type="molecule type" value="Genomic_DNA"/>
</dbReference>
<name>A0A4C2A0Y3_EUMVA</name>
<accession>A0A4C2A0Y3</accession>
<sequence length="144" mass="15801">MVHVSVRGYSVEASKLSLEERQHNYGEATTASRERISAKLASQLQRLTTKHGISESILAQARPGQRQATLRLSTRETAAVISQLQGGKLVPEKTIRQLSRGVHIIIGGKTEIQLSKSRISDTLVLLPHVIKSTRTSANAEHVMD</sequence>
<dbReference type="AlphaFoldDB" id="A0A4C2A0Y3"/>
<protein>
    <submittedName>
        <fullName evidence="1">Uncharacterized protein</fullName>
    </submittedName>
</protein>
<proteinExistence type="predicted"/>
<organism evidence="1 2">
    <name type="scientific">Eumeta variegata</name>
    <name type="common">Bagworm moth</name>
    <name type="synonym">Eumeta japonica</name>
    <dbReference type="NCBI Taxonomy" id="151549"/>
    <lineage>
        <taxon>Eukaryota</taxon>
        <taxon>Metazoa</taxon>
        <taxon>Ecdysozoa</taxon>
        <taxon>Arthropoda</taxon>
        <taxon>Hexapoda</taxon>
        <taxon>Insecta</taxon>
        <taxon>Pterygota</taxon>
        <taxon>Neoptera</taxon>
        <taxon>Endopterygota</taxon>
        <taxon>Lepidoptera</taxon>
        <taxon>Glossata</taxon>
        <taxon>Ditrysia</taxon>
        <taxon>Tineoidea</taxon>
        <taxon>Psychidae</taxon>
        <taxon>Oiketicinae</taxon>
        <taxon>Eumeta</taxon>
    </lineage>
</organism>
<evidence type="ECO:0000313" key="2">
    <source>
        <dbReference type="Proteomes" id="UP000299102"/>
    </source>
</evidence>
<comment type="caution">
    <text evidence="1">The sequence shown here is derived from an EMBL/GenBank/DDBJ whole genome shotgun (WGS) entry which is preliminary data.</text>
</comment>
<dbReference type="Proteomes" id="UP000299102">
    <property type="component" value="Unassembled WGS sequence"/>
</dbReference>
<gene>
    <name evidence="1" type="ORF">EVAR_62208_1</name>
</gene>